<gene>
    <name evidence="2" type="ORF">LOTGIDRAFT_99481</name>
</gene>
<dbReference type="GO" id="GO:0003676">
    <property type="term" value="F:nucleic acid binding"/>
    <property type="evidence" value="ECO:0007669"/>
    <property type="project" value="InterPro"/>
</dbReference>
<feature type="non-terminal residue" evidence="2">
    <location>
        <position position="55"/>
    </location>
</feature>
<dbReference type="Proteomes" id="UP000030746">
    <property type="component" value="Unassembled WGS sequence"/>
</dbReference>
<evidence type="ECO:0000259" key="1">
    <source>
        <dbReference type="Pfam" id="PF03184"/>
    </source>
</evidence>
<feature type="non-terminal residue" evidence="2">
    <location>
        <position position="1"/>
    </location>
</feature>
<dbReference type="HOGENOM" id="CLU_3038375_0_0_1"/>
<reference evidence="2 3" key="1">
    <citation type="journal article" date="2013" name="Nature">
        <title>Insights into bilaterian evolution from three spiralian genomes.</title>
        <authorList>
            <person name="Simakov O."/>
            <person name="Marletaz F."/>
            <person name="Cho S.J."/>
            <person name="Edsinger-Gonzales E."/>
            <person name="Havlak P."/>
            <person name="Hellsten U."/>
            <person name="Kuo D.H."/>
            <person name="Larsson T."/>
            <person name="Lv J."/>
            <person name="Arendt D."/>
            <person name="Savage R."/>
            <person name="Osoegawa K."/>
            <person name="de Jong P."/>
            <person name="Grimwood J."/>
            <person name="Chapman J.A."/>
            <person name="Shapiro H."/>
            <person name="Aerts A."/>
            <person name="Otillar R.P."/>
            <person name="Terry A.Y."/>
            <person name="Boore J.L."/>
            <person name="Grigoriev I.V."/>
            <person name="Lindberg D.R."/>
            <person name="Seaver E.C."/>
            <person name="Weisblat D.A."/>
            <person name="Putnam N.H."/>
            <person name="Rokhsar D.S."/>
        </authorList>
    </citation>
    <scope>NUCLEOTIDE SEQUENCE [LARGE SCALE GENOMIC DNA]</scope>
</reference>
<dbReference type="OrthoDB" id="10060191at2759"/>
<dbReference type="CTD" id="20253290"/>
<evidence type="ECO:0000313" key="3">
    <source>
        <dbReference type="Proteomes" id="UP000030746"/>
    </source>
</evidence>
<feature type="domain" description="DDE-1" evidence="1">
    <location>
        <begin position="1"/>
        <end position="52"/>
    </location>
</feature>
<evidence type="ECO:0000313" key="2">
    <source>
        <dbReference type="EMBL" id="ESP01343.1"/>
    </source>
</evidence>
<dbReference type="InterPro" id="IPR004875">
    <property type="entry name" value="DDE_SF_endonuclease_dom"/>
</dbReference>
<dbReference type="AlphaFoldDB" id="V4AVJ2"/>
<protein>
    <recommendedName>
        <fullName evidence="1">DDE-1 domain-containing protein</fullName>
    </recommendedName>
</protein>
<proteinExistence type="predicted"/>
<dbReference type="EMBL" id="KB200521">
    <property type="protein sequence ID" value="ESP01343.1"/>
    <property type="molecule type" value="Genomic_DNA"/>
</dbReference>
<dbReference type="KEGG" id="lgi:LOTGIDRAFT_99481"/>
<dbReference type="GeneID" id="20253290"/>
<accession>V4AVJ2</accession>
<sequence>LVLGKSRKPRCFSKVKDINQLPVTYRSNEKAWMTSYLFEEWMDNLNKKMKSAKRH</sequence>
<dbReference type="Pfam" id="PF03184">
    <property type="entry name" value="DDE_1"/>
    <property type="match status" value="1"/>
</dbReference>
<dbReference type="RefSeq" id="XP_009047977.1">
    <property type="nucleotide sequence ID" value="XM_009049729.1"/>
</dbReference>
<keyword evidence="3" id="KW-1185">Reference proteome</keyword>
<dbReference type="STRING" id="225164.V4AVJ2"/>
<name>V4AVJ2_LOTGI</name>
<organism evidence="2 3">
    <name type="scientific">Lottia gigantea</name>
    <name type="common">Giant owl limpet</name>
    <dbReference type="NCBI Taxonomy" id="225164"/>
    <lineage>
        <taxon>Eukaryota</taxon>
        <taxon>Metazoa</taxon>
        <taxon>Spiralia</taxon>
        <taxon>Lophotrochozoa</taxon>
        <taxon>Mollusca</taxon>
        <taxon>Gastropoda</taxon>
        <taxon>Patellogastropoda</taxon>
        <taxon>Lottioidea</taxon>
        <taxon>Lottiidae</taxon>
        <taxon>Lottia</taxon>
    </lineage>
</organism>